<evidence type="ECO:0000313" key="9">
    <source>
        <dbReference type="Proteomes" id="UP000034022"/>
    </source>
</evidence>
<dbReference type="PATRIC" id="fig|1618638.3.peg.912"/>
<comment type="similarity">
    <text evidence="1">Belongs to the transposase 11 family.</text>
</comment>
<dbReference type="AlphaFoldDB" id="A0A0G0JQP0"/>
<dbReference type="GO" id="GO:0004803">
    <property type="term" value="F:transposase activity"/>
    <property type="evidence" value="ECO:0007669"/>
    <property type="project" value="InterPro"/>
</dbReference>
<evidence type="ECO:0000256" key="4">
    <source>
        <dbReference type="ARBA" id="ARBA00023172"/>
    </source>
</evidence>
<dbReference type="SUPFAM" id="SSF53098">
    <property type="entry name" value="Ribonuclease H-like"/>
    <property type="match status" value="1"/>
</dbReference>
<keyword evidence="3" id="KW-0238">DNA-binding</keyword>
<evidence type="ECO:0000256" key="1">
    <source>
        <dbReference type="ARBA" id="ARBA00010075"/>
    </source>
</evidence>
<feature type="domain" description="Transposase IS4-like" evidence="6">
    <location>
        <begin position="121"/>
        <end position="336"/>
    </location>
</feature>
<evidence type="ECO:0000259" key="6">
    <source>
        <dbReference type="Pfam" id="PF01609"/>
    </source>
</evidence>
<feature type="transmembrane region" description="Helical" evidence="5">
    <location>
        <begin position="322"/>
        <end position="340"/>
    </location>
</feature>
<dbReference type="Pfam" id="PF14294">
    <property type="entry name" value="DUF4372"/>
    <property type="match status" value="1"/>
</dbReference>
<keyword evidence="2" id="KW-0815">Transposition</keyword>
<dbReference type="Pfam" id="PF01609">
    <property type="entry name" value="DDE_Tnp_1"/>
    <property type="match status" value="1"/>
</dbReference>
<dbReference type="PANTHER" id="PTHR33258:SF1">
    <property type="entry name" value="TRANSPOSASE INSL FOR INSERTION SEQUENCE ELEMENT IS186A-RELATED"/>
    <property type="match status" value="1"/>
</dbReference>
<accession>A0A0G0JQP0</accession>
<sequence length="393" mass="46694">MNYTNTIFNQLLNFLPRCKFNQFVGQHENDKYTKRLTTWNQLVALIYAQATGKDSLREIETGFNLNKNIWYHLGVGSVARSSLADANSRRSYQIFEKLFYSLLRQFQEIIPEENKFDFKNPLYSFDSTTIELCLNIFDWAKFRTAKGALKIHTLLNNRTTVPELLNITNGKVADVRALKEMDLNLPPQSVIVFDRAYIDYDLWDEIKEKKWYFVSRTKISQNLFVIGQHDIAKTLAKNILADEQVIYGDYTAMQNHGDMVLRRIRYYHEKDEREYEYLTNNFDLSATQIAEIYKQRWQIELFFKWIKQNLKIKTFLGTSENAVMTQIWVAMIYYLLLAYIKFQTKFKKSLLELTRMIREVLLTRRDLIDLLSLNLNTVLKLKKIDDNPQMSFW</sequence>
<organism evidence="8 9">
    <name type="scientific">Candidatus Falkowbacteria bacterium GW2011_GWE1_38_31</name>
    <dbReference type="NCBI Taxonomy" id="1618638"/>
    <lineage>
        <taxon>Bacteria</taxon>
        <taxon>Candidatus Falkowiibacteriota</taxon>
    </lineage>
</organism>
<evidence type="ECO:0000259" key="7">
    <source>
        <dbReference type="Pfam" id="PF14294"/>
    </source>
</evidence>
<dbReference type="InterPro" id="IPR025399">
    <property type="entry name" value="DUF4372"/>
</dbReference>
<evidence type="ECO:0000256" key="2">
    <source>
        <dbReference type="ARBA" id="ARBA00022578"/>
    </source>
</evidence>
<evidence type="ECO:0000256" key="3">
    <source>
        <dbReference type="ARBA" id="ARBA00023125"/>
    </source>
</evidence>
<dbReference type="NCBIfam" id="NF033592">
    <property type="entry name" value="transpos_IS4_1"/>
    <property type="match status" value="1"/>
</dbReference>
<comment type="caution">
    <text evidence="8">The sequence shown here is derived from an EMBL/GenBank/DDBJ whole genome shotgun (WGS) entry which is preliminary data.</text>
</comment>
<gene>
    <name evidence="8" type="ORF">US91_C0008G0018</name>
</gene>
<dbReference type="GO" id="GO:0003677">
    <property type="term" value="F:DNA binding"/>
    <property type="evidence" value="ECO:0007669"/>
    <property type="project" value="UniProtKB-KW"/>
</dbReference>
<keyword evidence="5" id="KW-1133">Transmembrane helix</keyword>
<protein>
    <submittedName>
        <fullName evidence="8">Transposase IS4 family protein</fullName>
    </submittedName>
</protein>
<proteinExistence type="inferred from homology"/>
<keyword evidence="5" id="KW-0472">Membrane</keyword>
<name>A0A0G0JQP0_9BACT</name>
<keyword evidence="4" id="KW-0233">DNA recombination</keyword>
<dbReference type="InterPro" id="IPR047952">
    <property type="entry name" value="Transpos_IS4"/>
</dbReference>
<evidence type="ECO:0000256" key="5">
    <source>
        <dbReference type="SAM" id="Phobius"/>
    </source>
</evidence>
<reference evidence="8 9" key="1">
    <citation type="journal article" date="2015" name="Nature">
        <title>rRNA introns, odd ribosomes, and small enigmatic genomes across a large radiation of phyla.</title>
        <authorList>
            <person name="Brown C.T."/>
            <person name="Hug L.A."/>
            <person name="Thomas B.C."/>
            <person name="Sharon I."/>
            <person name="Castelle C.J."/>
            <person name="Singh A."/>
            <person name="Wilkins M.J."/>
            <person name="Williams K.H."/>
            <person name="Banfield J.F."/>
        </authorList>
    </citation>
    <scope>NUCLEOTIDE SEQUENCE [LARGE SCALE GENOMIC DNA]</scope>
</reference>
<dbReference type="GO" id="GO:0006313">
    <property type="term" value="P:DNA transposition"/>
    <property type="evidence" value="ECO:0007669"/>
    <property type="project" value="InterPro"/>
</dbReference>
<evidence type="ECO:0000313" key="8">
    <source>
        <dbReference type="EMBL" id="KKQ69898.1"/>
    </source>
</evidence>
<dbReference type="EMBL" id="LBUU01000008">
    <property type="protein sequence ID" value="KKQ69898.1"/>
    <property type="molecule type" value="Genomic_DNA"/>
</dbReference>
<dbReference type="InterPro" id="IPR012337">
    <property type="entry name" value="RNaseH-like_sf"/>
</dbReference>
<dbReference type="InterPro" id="IPR002559">
    <property type="entry name" value="Transposase_11"/>
</dbReference>
<dbReference type="Proteomes" id="UP000034022">
    <property type="component" value="Unassembled WGS sequence"/>
</dbReference>
<dbReference type="Gene3D" id="3.90.350.10">
    <property type="entry name" value="Transposase Inhibitor Protein From Tn5, Chain A, domain 1"/>
    <property type="match status" value="1"/>
</dbReference>
<feature type="domain" description="DUF4372" evidence="7">
    <location>
        <begin position="5"/>
        <end position="75"/>
    </location>
</feature>
<keyword evidence="5" id="KW-0812">Transmembrane</keyword>
<dbReference type="PANTHER" id="PTHR33258">
    <property type="entry name" value="TRANSPOSASE INSL FOR INSERTION SEQUENCE ELEMENT IS186A-RELATED"/>
    <property type="match status" value="1"/>
</dbReference>